<dbReference type="PROSITE" id="PS00855">
    <property type="entry name" value="SPASE_II"/>
    <property type="match status" value="1"/>
</dbReference>
<dbReference type="GO" id="GO:0006508">
    <property type="term" value="P:proteolysis"/>
    <property type="evidence" value="ECO:0007669"/>
    <property type="project" value="UniProtKB-KW"/>
</dbReference>
<evidence type="ECO:0000313" key="12">
    <source>
        <dbReference type="EMBL" id="KHT58201.1"/>
    </source>
</evidence>
<dbReference type="PANTHER" id="PTHR33695:SF1">
    <property type="entry name" value="LIPOPROTEIN SIGNAL PEPTIDASE"/>
    <property type="match status" value="1"/>
</dbReference>
<dbReference type="PANTHER" id="PTHR33695">
    <property type="entry name" value="LIPOPROTEIN SIGNAL PEPTIDASE"/>
    <property type="match status" value="1"/>
</dbReference>
<keyword evidence="6 9" id="KW-0378">Hydrolase</keyword>
<evidence type="ECO:0000313" key="13">
    <source>
        <dbReference type="Proteomes" id="UP000031278"/>
    </source>
</evidence>
<comment type="function">
    <text evidence="9 10">This protein specifically catalyzes the removal of signal peptides from prolipoproteins.</text>
</comment>
<keyword evidence="8 9" id="KW-0472">Membrane</keyword>
<feature type="active site" evidence="9">
    <location>
        <position position="132"/>
    </location>
</feature>
<keyword evidence="7 9" id="KW-1133">Transmembrane helix</keyword>
<comment type="pathway">
    <text evidence="9">Protein modification; lipoprotein biosynthesis (signal peptide cleavage).</text>
</comment>
<feature type="transmembrane region" description="Helical" evidence="9">
    <location>
        <begin position="20"/>
        <end position="37"/>
    </location>
</feature>
<keyword evidence="5 9" id="KW-0064">Aspartyl protease</keyword>
<feature type="transmembrane region" description="Helical" evidence="9">
    <location>
        <begin position="49"/>
        <end position="70"/>
    </location>
</feature>
<evidence type="ECO:0000256" key="3">
    <source>
        <dbReference type="ARBA" id="ARBA00022670"/>
    </source>
</evidence>
<protein>
    <recommendedName>
        <fullName evidence="9">Lipoprotein signal peptidase</fullName>
        <ecNumber evidence="9">3.4.23.36</ecNumber>
    </recommendedName>
    <alternativeName>
        <fullName evidence="9">Prolipoprotein signal peptidase</fullName>
    </alternativeName>
    <alternativeName>
        <fullName evidence="9">Signal peptidase II</fullName>
        <shortName evidence="9">SPase II</shortName>
    </alternativeName>
</protein>
<keyword evidence="3 9" id="KW-0645">Protease</keyword>
<evidence type="ECO:0000256" key="1">
    <source>
        <dbReference type="ARBA" id="ARBA00006139"/>
    </source>
</evidence>
<evidence type="ECO:0000256" key="9">
    <source>
        <dbReference type="HAMAP-Rule" id="MF_00161"/>
    </source>
</evidence>
<dbReference type="Pfam" id="PF01252">
    <property type="entry name" value="Peptidase_A8"/>
    <property type="match status" value="1"/>
</dbReference>
<keyword evidence="2 9" id="KW-1003">Cell membrane</keyword>
<accession>A0A0B9GGV8</accession>
<dbReference type="InterPro" id="IPR001872">
    <property type="entry name" value="Peptidase_A8"/>
</dbReference>
<organism evidence="12 13">
    <name type="scientific">Photobacterium gaetbulicola</name>
    <dbReference type="NCBI Taxonomy" id="1295392"/>
    <lineage>
        <taxon>Bacteria</taxon>
        <taxon>Pseudomonadati</taxon>
        <taxon>Pseudomonadota</taxon>
        <taxon>Gammaproteobacteria</taxon>
        <taxon>Vibrionales</taxon>
        <taxon>Vibrionaceae</taxon>
        <taxon>Photobacterium</taxon>
    </lineage>
</organism>
<dbReference type="GO" id="GO:0004190">
    <property type="term" value="F:aspartic-type endopeptidase activity"/>
    <property type="evidence" value="ECO:0007669"/>
    <property type="project" value="UniProtKB-UniRule"/>
</dbReference>
<feature type="active site" evidence="9">
    <location>
        <position position="150"/>
    </location>
</feature>
<dbReference type="GO" id="GO:0005886">
    <property type="term" value="C:plasma membrane"/>
    <property type="evidence" value="ECO:0007669"/>
    <property type="project" value="UniProtKB-SubCell"/>
</dbReference>
<reference evidence="12 13" key="1">
    <citation type="submission" date="2014-12" db="EMBL/GenBank/DDBJ databases">
        <title>Genome sequencing of Photobacterium gaetbulicola AD005a.</title>
        <authorList>
            <person name="Adrian T.G.S."/>
            <person name="Chan K.G."/>
        </authorList>
    </citation>
    <scope>NUCLEOTIDE SEQUENCE [LARGE SCALE GENOMIC DNA]</scope>
    <source>
        <strain evidence="12 13">AD005a</strain>
    </source>
</reference>
<evidence type="ECO:0000256" key="6">
    <source>
        <dbReference type="ARBA" id="ARBA00022801"/>
    </source>
</evidence>
<feature type="transmembrane region" description="Helical" evidence="9">
    <location>
        <begin position="146"/>
        <end position="166"/>
    </location>
</feature>
<dbReference type="AlphaFoldDB" id="A0A0B9GGV8"/>
<comment type="subcellular location">
    <subcellularLocation>
        <location evidence="9">Cell membrane</location>
        <topology evidence="9">Multi-pass membrane protein</topology>
    </subcellularLocation>
</comment>
<comment type="catalytic activity">
    <reaction evidence="9 10">
        <text>Release of signal peptides from bacterial membrane prolipoproteins. Hydrolyzes -Xaa-Yaa-Zaa-|-(S,diacylglyceryl)Cys-, in which Xaa is hydrophobic (preferably Leu), and Yaa (Ala or Ser) and Zaa (Gly or Ala) have small, neutral side chains.</text>
        <dbReference type="EC" id="3.4.23.36"/>
    </reaction>
</comment>
<feature type="transmembrane region" description="Helical" evidence="9">
    <location>
        <begin position="76"/>
        <end position="96"/>
    </location>
</feature>
<dbReference type="Proteomes" id="UP000031278">
    <property type="component" value="Unassembled WGS sequence"/>
</dbReference>
<gene>
    <name evidence="9" type="primary">lspA</name>
    <name evidence="12" type="ORF">RJ45_25610</name>
</gene>
<proteinExistence type="inferred from homology"/>
<dbReference type="PRINTS" id="PR00781">
    <property type="entry name" value="LIPOSIGPTASE"/>
</dbReference>
<dbReference type="MEROPS" id="A08.001"/>
<name>A0A0B9GGV8_9GAMM</name>
<dbReference type="EC" id="3.4.23.36" evidence="9"/>
<evidence type="ECO:0000256" key="4">
    <source>
        <dbReference type="ARBA" id="ARBA00022692"/>
    </source>
</evidence>
<evidence type="ECO:0000256" key="11">
    <source>
        <dbReference type="RuleBase" id="RU004181"/>
    </source>
</evidence>
<evidence type="ECO:0000256" key="10">
    <source>
        <dbReference type="RuleBase" id="RU000594"/>
    </source>
</evidence>
<evidence type="ECO:0000256" key="7">
    <source>
        <dbReference type="ARBA" id="ARBA00022989"/>
    </source>
</evidence>
<evidence type="ECO:0000256" key="8">
    <source>
        <dbReference type="ARBA" id="ARBA00023136"/>
    </source>
</evidence>
<dbReference type="RefSeq" id="WP_039469616.1">
    <property type="nucleotide sequence ID" value="NZ_JWLZ01000223.1"/>
</dbReference>
<evidence type="ECO:0000256" key="5">
    <source>
        <dbReference type="ARBA" id="ARBA00022750"/>
    </source>
</evidence>
<comment type="similarity">
    <text evidence="1 9 11">Belongs to the peptidase A8 family.</text>
</comment>
<dbReference type="HAMAP" id="MF_00161">
    <property type="entry name" value="LspA"/>
    <property type="match status" value="1"/>
</dbReference>
<dbReference type="EMBL" id="JWLZ01000223">
    <property type="protein sequence ID" value="KHT58201.1"/>
    <property type="molecule type" value="Genomic_DNA"/>
</dbReference>
<evidence type="ECO:0000256" key="2">
    <source>
        <dbReference type="ARBA" id="ARBA00022475"/>
    </source>
</evidence>
<sequence>MSKLSSENGLSLKKSGVRWLWLAALVFIVDIGSKLLVMNTMEYGWPNRIELLPFFNLLYVHNTGAAFSFLSDAGGWQRWLFAAIALGVCSMLVFWMRKLPATQKLANVSYALIIGGALGNLFDRLYHGYVVDFLDFYVGSYHWPAFNIADMGICIGAGLIILDGFLSDKDKKKQAVKH</sequence>
<dbReference type="UniPathway" id="UPA00665"/>
<comment type="caution">
    <text evidence="12">The sequence shown here is derived from an EMBL/GenBank/DDBJ whole genome shotgun (WGS) entry which is preliminary data.</text>
</comment>
<keyword evidence="4 9" id="KW-0812">Transmembrane</keyword>
<feature type="transmembrane region" description="Helical" evidence="9">
    <location>
        <begin position="108"/>
        <end position="126"/>
    </location>
</feature>
<dbReference type="NCBIfam" id="TIGR00077">
    <property type="entry name" value="lspA"/>
    <property type="match status" value="1"/>
</dbReference>